<dbReference type="eggNOG" id="COG2461">
    <property type="taxonomic scope" value="Bacteria"/>
</dbReference>
<dbReference type="BioCyc" id="PMAR862515-HMP:GMOO-446-MONOMER"/>
<comment type="caution">
    <text evidence="2">The sequence shown here is derived from an EMBL/GenBank/DDBJ whole genome shotgun (WGS) entry which is preliminary data.</text>
</comment>
<evidence type="ECO:0000313" key="3">
    <source>
        <dbReference type="Proteomes" id="UP000004394"/>
    </source>
</evidence>
<organism evidence="2 3">
    <name type="scientific">Hoylesella marshii DSM 16973 = JCM 13450</name>
    <dbReference type="NCBI Taxonomy" id="862515"/>
    <lineage>
        <taxon>Bacteria</taxon>
        <taxon>Pseudomonadati</taxon>
        <taxon>Bacteroidota</taxon>
        <taxon>Bacteroidia</taxon>
        <taxon>Bacteroidales</taxon>
        <taxon>Prevotellaceae</taxon>
        <taxon>Hoylesella</taxon>
    </lineage>
</organism>
<dbReference type="InterPro" id="IPR012312">
    <property type="entry name" value="Hemerythrin-like"/>
</dbReference>
<gene>
    <name evidence="2" type="ORF">HMPREF0658_0435</name>
</gene>
<dbReference type="PANTHER" id="PTHR39966">
    <property type="entry name" value="BLL2471 PROTEIN-RELATED"/>
    <property type="match status" value="1"/>
</dbReference>
<accession>E0NQI4</accession>
<dbReference type="GO" id="GO:0005886">
    <property type="term" value="C:plasma membrane"/>
    <property type="evidence" value="ECO:0007669"/>
    <property type="project" value="TreeGrafter"/>
</dbReference>
<dbReference type="SUPFAM" id="SSF55785">
    <property type="entry name" value="PYP-like sensor domain (PAS domain)"/>
    <property type="match status" value="1"/>
</dbReference>
<dbReference type="Gene3D" id="1.10.3910.10">
    <property type="entry name" value="SP0561-like"/>
    <property type="match status" value="1"/>
</dbReference>
<evidence type="ECO:0000313" key="2">
    <source>
        <dbReference type="EMBL" id="EFM02558.1"/>
    </source>
</evidence>
<dbReference type="Pfam" id="PF13596">
    <property type="entry name" value="PAS_10"/>
    <property type="match status" value="1"/>
</dbReference>
<keyword evidence="3" id="KW-1185">Reference proteome</keyword>
<dbReference type="AlphaFoldDB" id="E0NQI4"/>
<dbReference type="Pfam" id="PF01814">
    <property type="entry name" value="Hemerythrin"/>
    <property type="match status" value="1"/>
</dbReference>
<dbReference type="InterPro" id="IPR035965">
    <property type="entry name" value="PAS-like_dom_sf"/>
</dbReference>
<dbReference type="RefSeq" id="WP_006948193.1">
    <property type="nucleotide sequence ID" value="NZ_BAJI01000001.1"/>
</dbReference>
<protein>
    <submittedName>
        <fullName evidence="2">Hemerythrin HHE cation binding domain protein</fullName>
    </submittedName>
</protein>
<sequence length="515" mass="59577">MENKMIQHLPKIDQEKMKILLQIEEEFETGKLTLDEARKQLKENVGQIKPYHIAYIEQNLMDNAPDDECLRVDMKMTLSLLRDVLDTSRPEDLPADHPIMCYYRENDEMRKVLLAVEDLVQYPLIKNQWLELYDRLKEYTKHFARKQNQLYSMLERKGFDKPSTTMWMFDDIVRDEIRDNRRLLEEDKDDEFIAAQQQLLDHARDLMNKEETILYPTSLALITPAEFEEMKSGDHEIGFAFIGHQMEKPVSPQLSASTSDTTGLAADLQALLAKYGMNVGANAANTPLDVSNGKLTLEQINLIYKHLPIDISFVDENELVCFYSDTDHRIFPRSKNVIGREVTNCHPRKSVHIVKEIIEKFRNGEQDKADFWINKPDLFIYITYVAVRDAQGRFRGVLEMMQDCTAIRAMQGSQTLLTWSGREETAVKEEPEETPTTTMAIDEITPETRLKDLLATYPALKKRLPEIASEFKMLNTPLGKLMIPKVNVRMMSERSGLALETLIERLKAILSEEKP</sequence>
<dbReference type="PANTHER" id="PTHR39966:SF3">
    <property type="entry name" value="DUF438 DOMAIN-CONTAINING PROTEIN"/>
    <property type="match status" value="1"/>
</dbReference>
<evidence type="ECO:0000259" key="1">
    <source>
        <dbReference type="Pfam" id="PF01814"/>
    </source>
</evidence>
<dbReference type="OrthoDB" id="9769774at2"/>
<dbReference type="STRING" id="862515.HMPREF0658_0435"/>
<name>E0NQI4_9BACT</name>
<dbReference type="InterPro" id="IPR038062">
    <property type="entry name" value="ScdA-like_N_sf"/>
</dbReference>
<dbReference type="HOGENOM" id="CLU_026706_1_0_10"/>
<reference evidence="2" key="1">
    <citation type="submission" date="2010-07" db="EMBL/GenBank/DDBJ databases">
        <authorList>
            <person name="Muzny D."/>
            <person name="Qin X."/>
            <person name="Deng J."/>
            <person name="Jiang H."/>
            <person name="Liu Y."/>
            <person name="Qu J."/>
            <person name="Song X.-Z."/>
            <person name="Zhang L."/>
            <person name="Thornton R."/>
            <person name="Coyle M."/>
            <person name="Francisco L."/>
            <person name="Jackson L."/>
            <person name="Javaid M."/>
            <person name="Korchina V."/>
            <person name="Kovar C."/>
            <person name="Mata R."/>
            <person name="Mathew T."/>
            <person name="Ngo R."/>
            <person name="Nguyen L."/>
            <person name="Nguyen N."/>
            <person name="Okwuonu G."/>
            <person name="Ongeri F."/>
            <person name="Pham C."/>
            <person name="Simmons D."/>
            <person name="Wilczek-Boney K."/>
            <person name="Hale W."/>
            <person name="Jakkamsetti A."/>
            <person name="Pham P."/>
            <person name="Ruth R."/>
            <person name="San Lucas F."/>
            <person name="Warren J."/>
            <person name="Zhang J."/>
            <person name="Zhao Z."/>
            <person name="Zhou C."/>
            <person name="Zhu D."/>
            <person name="Lee S."/>
            <person name="Bess C."/>
            <person name="Blankenburg K."/>
            <person name="Forbes L."/>
            <person name="Fu Q."/>
            <person name="Gubbala S."/>
            <person name="Hirani K."/>
            <person name="Jayaseelan J.C."/>
            <person name="Lara F."/>
            <person name="Munidasa M."/>
            <person name="Palculict T."/>
            <person name="Patil S."/>
            <person name="Pu L.-L."/>
            <person name="Saada N."/>
            <person name="Tang L."/>
            <person name="Weissenberger G."/>
            <person name="Zhu Y."/>
            <person name="Hemphill L."/>
            <person name="Shang Y."/>
            <person name="Youmans B."/>
            <person name="Ayvaz T."/>
            <person name="Ross M."/>
            <person name="Santibanez J."/>
            <person name="Aqrawi P."/>
            <person name="Gross S."/>
            <person name="Joshi V."/>
            <person name="Fowler G."/>
            <person name="Nazareth L."/>
            <person name="Reid J."/>
            <person name="Worley K."/>
            <person name="Petrosino J."/>
            <person name="Highlander S."/>
            <person name="Gibbs R."/>
        </authorList>
    </citation>
    <scope>NUCLEOTIDE SEQUENCE [LARGE SCALE GENOMIC DNA]</scope>
    <source>
        <strain evidence="2">DSM 16973</strain>
    </source>
</reference>
<dbReference type="Gene3D" id="3.30.450.20">
    <property type="entry name" value="PAS domain"/>
    <property type="match status" value="1"/>
</dbReference>
<dbReference type="Proteomes" id="UP000004394">
    <property type="component" value="Unassembled WGS sequence"/>
</dbReference>
<dbReference type="EMBL" id="AEEI01000020">
    <property type="protein sequence ID" value="EFM02558.1"/>
    <property type="molecule type" value="Genomic_DNA"/>
</dbReference>
<proteinExistence type="predicted"/>
<feature type="domain" description="Hemerythrin-like" evidence="1">
    <location>
        <begin position="104"/>
        <end position="216"/>
    </location>
</feature>